<keyword evidence="1" id="KW-0812">Transmembrane</keyword>
<dbReference type="PANTHER" id="PTHR34675:SF1">
    <property type="entry name" value="PROTEIN TRIGALACTOSYLDIACYLGLYCEROL 2, CHLOROPLASTIC"/>
    <property type="match status" value="1"/>
</dbReference>
<feature type="domain" description="Mce/MlaD" evidence="2">
    <location>
        <begin position="43"/>
        <end position="119"/>
    </location>
</feature>
<dbReference type="Pfam" id="PF02470">
    <property type="entry name" value="MlaD"/>
    <property type="match status" value="1"/>
</dbReference>
<organism evidence="3">
    <name type="scientific">Alsidium seaforthii</name>
    <dbReference type="NCBI Taxonomy" id="2007182"/>
    <lineage>
        <taxon>Eukaryota</taxon>
        <taxon>Rhodophyta</taxon>
        <taxon>Florideophyceae</taxon>
        <taxon>Rhodymeniophycidae</taxon>
        <taxon>Ceramiales</taxon>
        <taxon>Rhodomelaceae</taxon>
        <taxon>Polysiphonioideae</taxon>
        <taxon>Alsidium</taxon>
    </lineage>
</organism>
<keyword evidence="1" id="KW-0472">Membrane</keyword>
<dbReference type="AlphaFoldDB" id="A0A1Z1MD52"/>
<keyword evidence="3" id="KW-0150">Chloroplast</keyword>
<dbReference type="InterPro" id="IPR003399">
    <property type="entry name" value="Mce/MlaD"/>
</dbReference>
<dbReference type="RefSeq" id="YP_009395128.1">
    <property type="nucleotide sequence ID" value="NC_035276.1"/>
</dbReference>
<sequence>MNKISLFHNNNLNKFFYKLLNIFIFIFFIIILLLSFLSIKKKRGYTLFIEFNNAYGLKKGTNVNLRGVKIGHVHDINLRLNKVIILLHIDSLSTLIPRNSVIEASQTGLFNDVILDIVPLDLIQYDLEQFDLMSNNCIKSVFLCPNFYIKGYKGLNYDDLVRSVTRISQRFDDPRFFYLFYLLLQNSIDISGEITFLFHNLSYLIYSFTDLVPLIVYKYLL</sequence>
<keyword evidence="1" id="KW-1133">Transmembrane helix</keyword>
<keyword evidence="3" id="KW-0934">Plastid</keyword>
<evidence type="ECO:0000259" key="2">
    <source>
        <dbReference type="Pfam" id="PF02470"/>
    </source>
</evidence>
<dbReference type="InterPro" id="IPR039342">
    <property type="entry name" value="TGD2-like"/>
</dbReference>
<evidence type="ECO:0000256" key="1">
    <source>
        <dbReference type="SAM" id="Phobius"/>
    </source>
</evidence>
<name>A0A1Z1MD52_9FLOR</name>
<dbReference type="EMBL" id="MF101430">
    <property type="protein sequence ID" value="ARW63896.1"/>
    <property type="molecule type" value="Genomic_DNA"/>
</dbReference>
<protein>
    <recommendedName>
        <fullName evidence="2">Mce/MlaD domain-containing protein</fullName>
    </recommendedName>
</protein>
<evidence type="ECO:0000313" key="3">
    <source>
        <dbReference type="EMBL" id="ARW63896.1"/>
    </source>
</evidence>
<geneLocation type="chloroplast" evidence="3"/>
<dbReference type="GeneID" id="33357104"/>
<reference evidence="3" key="1">
    <citation type="journal article" date="2017" name="J. Phycol.">
        <title>Analysis of chloroplast genomes and a supermatrix inform reclassification of the Rhodomelaceae (Rhodophyta).</title>
        <authorList>
            <person name="Diaz-Tapia P."/>
            <person name="Maggs C.A."/>
            <person name="West J.A."/>
            <person name="Verbruggen H."/>
        </authorList>
    </citation>
    <scope>NUCLEOTIDE SEQUENCE</scope>
    <source>
        <strain evidence="3">PD644</strain>
    </source>
</reference>
<feature type="transmembrane region" description="Helical" evidence="1">
    <location>
        <begin position="15"/>
        <end position="37"/>
    </location>
</feature>
<feature type="transmembrane region" description="Helical" evidence="1">
    <location>
        <begin position="176"/>
        <end position="197"/>
    </location>
</feature>
<proteinExistence type="predicted"/>
<accession>A0A1Z1MD52</accession>
<gene>
    <name evidence="3" type="primary">ycf22</name>
</gene>
<dbReference type="PANTHER" id="PTHR34675">
    <property type="entry name" value="PROTEIN TRIGALACTOSYLDIACYLGLYCEROL 2, CHLOROPLASTIC"/>
    <property type="match status" value="1"/>
</dbReference>